<name>A0ABQ5EQ25_9ASTR</name>
<gene>
    <name evidence="3" type="ORF">Tco_0987983</name>
</gene>
<sequence length="439" mass="51345">MDNLEKQLNKEIFHEKDSMSALSMIKVQFDKFLHSEVLQPSNYDGRHVREIFKVYTRLEAQFFKDMITEYMESIEKCIVERALHEQEIKKGNKSSTSGNKSTKLVNECSERSNSGNDTDIRPSYDTEPMTEVPNTADYKVFAIEKQHIEQPDFINDTYVMEKNNSNVTSDSTDMSHNVKKVDQHTRKHENERVLLASSIEKLKADIEENKEIHKDLKKVNIRISQILKEKEPQKKDFKSKEDKDSDKMIALGNQVKFLNDIVYKTGQYAQTVFVLTSKPRSYYNGKCSISFANPEYLKKAQWEKLCIYNFQYDKNDLVNIFALGSEETIRLAEANTVSNAFIFEEALKKEICEDLKYVQSLEKKVDEFETQKAKFLNEYDLLVQECLLNDIICTILRSFDDIDEYSEMACKYLEKVKKCERFEMDLSKSHKQKHDTSFA</sequence>
<keyword evidence="1" id="KW-0175">Coiled coil</keyword>
<feature type="compositionally biased region" description="Polar residues" evidence="2">
    <location>
        <begin position="166"/>
        <end position="175"/>
    </location>
</feature>
<keyword evidence="4" id="KW-1185">Reference proteome</keyword>
<organism evidence="3 4">
    <name type="scientific">Tanacetum coccineum</name>
    <dbReference type="NCBI Taxonomy" id="301880"/>
    <lineage>
        <taxon>Eukaryota</taxon>
        <taxon>Viridiplantae</taxon>
        <taxon>Streptophyta</taxon>
        <taxon>Embryophyta</taxon>
        <taxon>Tracheophyta</taxon>
        <taxon>Spermatophyta</taxon>
        <taxon>Magnoliopsida</taxon>
        <taxon>eudicotyledons</taxon>
        <taxon>Gunneridae</taxon>
        <taxon>Pentapetalae</taxon>
        <taxon>asterids</taxon>
        <taxon>campanulids</taxon>
        <taxon>Asterales</taxon>
        <taxon>Asteraceae</taxon>
        <taxon>Asteroideae</taxon>
        <taxon>Anthemideae</taxon>
        <taxon>Anthemidinae</taxon>
        <taxon>Tanacetum</taxon>
    </lineage>
</organism>
<feature type="region of interest" description="Disordered" evidence="2">
    <location>
        <begin position="166"/>
        <end position="187"/>
    </location>
</feature>
<evidence type="ECO:0000256" key="1">
    <source>
        <dbReference type="SAM" id="Coils"/>
    </source>
</evidence>
<accession>A0ABQ5EQ25</accession>
<feature type="coiled-coil region" evidence="1">
    <location>
        <begin position="358"/>
        <end position="385"/>
    </location>
</feature>
<evidence type="ECO:0000313" key="4">
    <source>
        <dbReference type="Proteomes" id="UP001151760"/>
    </source>
</evidence>
<reference evidence="3" key="1">
    <citation type="journal article" date="2022" name="Int. J. Mol. Sci.">
        <title>Draft Genome of Tanacetum Coccineum: Genomic Comparison of Closely Related Tanacetum-Family Plants.</title>
        <authorList>
            <person name="Yamashiro T."/>
            <person name="Shiraishi A."/>
            <person name="Nakayama K."/>
            <person name="Satake H."/>
        </authorList>
    </citation>
    <scope>NUCLEOTIDE SEQUENCE</scope>
</reference>
<evidence type="ECO:0000256" key="2">
    <source>
        <dbReference type="SAM" id="MobiDB-lite"/>
    </source>
</evidence>
<dbReference type="EMBL" id="BQNB010016541">
    <property type="protein sequence ID" value="GJT52929.1"/>
    <property type="molecule type" value="Genomic_DNA"/>
</dbReference>
<comment type="caution">
    <text evidence="3">The sequence shown here is derived from an EMBL/GenBank/DDBJ whole genome shotgun (WGS) entry which is preliminary data.</text>
</comment>
<proteinExistence type="predicted"/>
<reference evidence="3" key="2">
    <citation type="submission" date="2022-01" db="EMBL/GenBank/DDBJ databases">
        <authorList>
            <person name="Yamashiro T."/>
            <person name="Shiraishi A."/>
            <person name="Satake H."/>
            <person name="Nakayama K."/>
        </authorList>
    </citation>
    <scope>NUCLEOTIDE SEQUENCE</scope>
</reference>
<protein>
    <submittedName>
        <fullName evidence="3">Uncharacterized protein</fullName>
    </submittedName>
</protein>
<feature type="compositionally biased region" description="Low complexity" evidence="2">
    <location>
        <begin position="93"/>
        <end position="103"/>
    </location>
</feature>
<dbReference type="Proteomes" id="UP001151760">
    <property type="component" value="Unassembled WGS sequence"/>
</dbReference>
<evidence type="ECO:0000313" key="3">
    <source>
        <dbReference type="EMBL" id="GJT52929.1"/>
    </source>
</evidence>
<feature type="region of interest" description="Disordered" evidence="2">
    <location>
        <begin position="88"/>
        <end position="131"/>
    </location>
</feature>